<name>A0AAU6Q5L3_9DEIO</name>
<dbReference type="InterPro" id="IPR007460">
    <property type="entry name" value="BrnT_toxin"/>
</dbReference>
<dbReference type="InterPro" id="IPR038573">
    <property type="entry name" value="BrnT_sf"/>
</dbReference>
<protein>
    <submittedName>
        <fullName evidence="2">BrnT family toxin</fullName>
    </submittedName>
</protein>
<proteinExistence type="predicted"/>
<dbReference type="AlphaFoldDB" id="A0AAU6Q5L3"/>
<dbReference type="EMBL" id="CP149782">
    <property type="protein sequence ID" value="WYF45640.1"/>
    <property type="molecule type" value="Genomic_DNA"/>
</dbReference>
<accession>A0AAU6Q5L3</accession>
<organism evidence="2">
    <name type="scientific">Deinococcus sp. VB142</name>
    <dbReference type="NCBI Taxonomy" id="3112952"/>
    <lineage>
        <taxon>Bacteria</taxon>
        <taxon>Thermotogati</taxon>
        <taxon>Deinococcota</taxon>
        <taxon>Deinococci</taxon>
        <taxon>Deinococcales</taxon>
        <taxon>Deinococcaceae</taxon>
        <taxon>Deinococcus</taxon>
    </lineage>
</organism>
<evidence type="ECO:0000313" key="2">
    <source>
        <dbReference type="EMBL" id="WYF45640.1"/>
    </source>
</evidence>
<gene>
    <name evidence="2" type="ORF">WDJ50_05865</name>
</gene>
<sequence>MSISRHNIESEEAEEAATDAQRVPAPAYRTANGERRQAVTGKTDDGRLLTVVLTRRTDGFRVVTAREASPSERSAYRRNAK</sequence>
<feature type="region of interest" description="Disordered" evidence="1">
    <location>
        <begin position="1"/>
        <end position="45"/>
    </location>
</feature>
<evidence type="ECO:0000256" key="1">
    <source>
        <dbReference type="SAM" id="MobiDB-lite"/>
    </source>
</evidence>
<dbReference type="Pfam" id="PF04365">
    <property type="entry name" value="BrnT_toxin"/>
    <property type="match status" value="1"/>
</dbReference>
<reference evidence="2" key="1">
    <citation type="submission" date="2024-03" db="EMBL/GenBank/DDBJ databases">
        <title>Deinococcus weizhi sp. nov., isolated from human skin.</title>
        <authorList>
            <person name="Wei Z."/>
            <person name="Tian F."/>
            <person name="Yang C."/>
            <person name="Xin L.T."/>
            <person name="Wen Z.J."/>
            <person name="Lan K.C."/>
            <person name="Yu L."/>
            <person name="Zhe W."/>
            <person name="Dan F.D."/>
            <person name="Jun W."/>
            <person name="Rui Z."/>
            <person name="Yong X.J."/>
            <person name="Ting Y."/>
            <person name="Wei X."/>
            <person name="Xu Z.G."/>
            <person name="Xin Z."/>
            <person name="Dong F.G."/>
            <person name="Ni X.M."/>
            <person name="Zheng M.G."/>
            <person name="Chun Y."/>
            <person name="Qian W.X."/>
        </authorList>
    </citation>
    <scope>NUCLEOTIDE SEQUENCE</scope>
    <source>
        <strain evidence="2">VB142</strain>
    </source>
</reference>
<feature type="compositionally biased region" description="Basic and acidic residues" evidence="1">
    <location>
        <begin position="32"/>
        <end position="45"/>
    </location>
</feature>
<dbReference type="RefSeq" id="WP_339096943.1">
    <property type="nucleotide sequence ID" value="NZ_CP149782.1"/>
</dbReference>
<dbReference type="Gene3D" id="3.10.450.530">
    <property type="entry name" value="Ribonuclease toxin, BrnT, of type II toxin-antitoxin system"/>
    <property type="match status" value="1"/>
</dbReference>